<organism evidence="3">
    <name type="scientific">Rhodosorus marinus</name>
    <dbReference type="NCBI Taxonomy" id="101924"/>
    <lineage>
        <taxon>Eukaryota</taxon>
        <taxon>Rhodophyta</taxon>
        <taxon>Stylonematophyceae</taxon>
        <taxon>Stylonematales</taxon>
        <taxon>Stylonemataceae</taxon>
        <taxon>Rhodosorus</taxon>
    </lineage>
</organism>
<proteinExistence type="predicted"/>
<name>A0A7S2ZTD5_9RHOD</name>
<keyword evidence="1" id="KW-0175">Coiled coil</keyword>
<accession>A0A7S2ZTD5</accession>
<keyword evidence="2" id="KW-0472">Membrane</keyword>
<protein>
    <submittedName>
        <fullName evidence="3">Uncharacterized protein</fullName>
    </submittedName>
</protein>
<evidence type="ECO:0000313" key="3">
    <source>
        <dbReference type="EMBL" id="CAE0050796.1"/>
    </source>
</evidence>
<reference evidence="3" key="1">
    <citation type="submission" date="2021-01" db="EMBL/GenBank/DDBJ databases">
        <authorList>
            <person name="Corre E."/>
            <person name="Pelletier E."/>
            <person name="Niang G."/>
            <person name="Scheremetjew M."/>
            <person name="Finn R."/>
            <person name="Kale V."/>
            <person name="Holt S."/>
            <person name="Cochrane G."/>
            <person name="Meng A."/>
            <person name="Brown T."/>
            <person name="Cohen L."/>
        </authorList>
    </citation>
    <scope>NUCLEOTIDE SEQUENCE</scope>
    <source>
        <strain evidence="3">CCMP 769</strain>
    </source>
</reference>
<dbReference type="EMBL" id="HBHW01024393">
    <property type="protein sequence ID" value="CAE0050796.1"/>
    <property type="molecule type" value="Transcribed_RNA"/>
</dbReference>
<gene>
    <name evidence="3" type="ORF">RMAR00112_LOCUS18796</name>
</gene>
<dbReference type="AlphaFoldDB" id="A0A7S2ZTD5"/>
<keyword evidence="2" id="KW-0812">Transmembrane</keyword>
<evidence type="ECO:0000256" key="1">
    <source>
        <dbReference type="SAM" id="Coils"/>
    </source>
</evidence>
<evidence type="ECO:0000256" key="2">
    <source>
        <dbReference type="SAM" id="Phobius"/>
    </source>
</evidence>
<feature type="transmembrane region" description="Helical" evidence="2">
    <location>
        <begin position="306"/>
        <end position="325"/>
    </location>
</feature>
<sequence>MEGALVGFLGIGSFGVVGEGVSVRRRGRCVVEARAKNAGGFRLPPKVPEQKELLTRAYELLGNRAQRKLKPSAEFELANLIGIVPESRYAAQKYKAAIELQLRKEFRVRNGTLLATPLSRTKYMDMITMPESERDINRSFSMLQALRREGDVAASTRAQLENLIGIVPRDAHEARRASNALKRLVRERYRTERYPPKIPETDEELTTAYMLISQYAREGTAGRRNTELEELLGALPRTENVAYYWKKFIGMHIRKNKRSALVNSRKAMAELIRQQRRERREAREAAVHAAEALEPFANSYLSASRMRLLVILAVAAASCATGITIRGSSTNLKVLP</sequence>
<feature type="coiled-coil region" evidence="1">
    <location>
        <begin position="265"/>
        <end position="292"/>
    </location>
</feature>
<keyword evidence="2" id="KW-1133">Transmembrane helix</keyword>